<comment type="caution">
    <text evidence="2">The sequence shown here is derived from an EMBL/GenBank/DDBJ whole genome shotgun (WGS) entry which is preliminary data.</text>
</comment>
<dbReference type="AlphaFoldDB" id="X1RNY8"/>
<proteinExistence type="predicted"/>
<sequence length="52" mass="6347">MVREQPVTNRMKYGKLRRYKCRVCGRTFNDYYLPEDKRVCTRCAAEKQKPLF</sequence>
<dbReference type="EMBL" id="BARW01000464">
    <property type="protein sequence ID" value="GAI64880.1"/>
    <property type="molecule type" value="Genomic_DNA"/>
</dbReference>
<reference evidence="2" key="1">
    <citation type="journal article" date="2014" name="Front. Microbiol.">
        <title>High frequency of phylogenetically diverse reductive dehalogenase-homologous genes in deep subseafloor sedimentary metagenomes.</title>
        <authorList>
            <person name="Kawai M."/>
            <person name="Futagami T."/>
            <person name="Toyoda A."/>
            <person name="Takaki Y."/>
            <person name="Nishi S."/>
            <person name="Hori S."/>
            <person name="Arai W."/>
            <person name="Tsubouchi T."/>
            <person name="Morono Y."/>
            <person name="Uchiyama I."/>
            <person name="Ito T."/>
            <person name="Fujiyama A."/>
            <person name="Inagaki F."/>
            <person name="Takami H."/>
        </authorList>
    </citation>
    <scope>NUCLEOTIDE SEQUENCE</scope>
    <source>
        <strain evidence="2">Expedition CK06-06</strain>
    </source>
</reference>
<accession>X1RNY8</accession>
<protein>
    <submittedName>
        <fullName evidence="2">Uncharacterized protein</fullName>
    </submittedName>
</protein>
<evidence type="ECO:0000313" key="1">
    <source>
        <dbReference type="EMBL" id="GAI60493.1"/>
    </source>
</evidence>
<dbReference type="EMBL" id="BARW01001501">
    <property type="protein sequence ID" value="GAI60493.1"/>
    <property type="molecule type" value="Genomic_DNA"/>
</dbReference>
<name>X1RNY8_9ZZZZ</name>
<gene>
    <name evidence="2" type="ORF">S12H4_02042</name>
    <name evidence="1" type="ORF">S12H4_04741</name>
</gene>
<organism evidence="2">
    <name type="scientific">marine sediment metagenome</name>
    <dbReference type="NCBI Taxonomy" id="412755"/>
    <lineage>
        <taxon>unclassified sequences</taxon>
        <taxon>metagenomes</taxon>
        <taxon>ecological metagenomes</taxon>
    </lineage>
</organism>
<evidence type="ECO:0000313" key="2">
    <source>
        <dbReference type="EMBL" id="GAI64880.1"/>
    </source>
</evidence>